<feature type="domain" description="Putative plant transposon protein" evidence="2">
    <location>
        <begin position="180"/>
        <end position="322"/>
    </location>
</feature>
<accession>A0AAN9RQE2</accession>
<dbReference type="Pfam" id="PF20167">
    <property type="entry name" value="Transposase_32"/>
    <property type="match status" value="1"/>
</dbReference>
<protein>
    <recommendedName>
        <fullName evidence="2">Putative plant transposon protein domain-containing protein</fullName>
    </recommendedName>
</protein>
<dbReference type="AlphaFoldDB" id="A0AAN9RQE2"/>
<proteinExistence type="predicted"/>
<gene>
    <name evidence="3" type="ORF">VNO78_32988</name>
</gene>
<evidence type="ECO:0000313" key="3">
    <source>
        <dbReference type="EMBL" id="KAK7380477.1"/>
    </source>
</evidence>
<dbReference type="InterPro" id="IPR046796">
    <property type="entry name" value="Transposase_32_dom"/>
</dbReference>
<sequence length="323" mass="36597">MVSQQRSHFGLRRDVTALMGTKVQVLRIRDSAELNNRRAALCERLGSRDQRVPNNLLSSAGKKEDRELSLSVRPANNFYSLGGFILMDPPRIQKRNAIPSSTGAKKKRLASQVSPSNFQEDISPYTPAARVQPNEKFNPRKFRSLEHQAQYAKVCKRAILAERKVSLKPNEYSEFQQELEKRNWKLLANPSDRINDFVVGEFCDNAMNKDKVGRIPRRSMVRGVLIPFDGEHINALLDGKAVATRLCIPKGSFVSNEKGDARKIIRQSMTTEAQIWLAFMQAKFAPNSHGSNIPMKRAYLIYAILQKMSIDIGSYISYEIVTI</sequence>
<reference evidence="3 4" key="1">
    <citation type="submission" date="2024-01" db="EMBL/GenBank/DDBJ databases">
        <title>The genomes of 5 underutilized Papilionoideae crops provide insights into root nodulation and disease resistanc.</title>
        <authorList>
            <person name="Jiang F."/>
        </authorList>
    </citation>
    <scope>NUCLEOTIDE SEQUENCE [LARGE SCALE GENOMIC DNA]</scope>
    <source>
        <strain evidence="3">DUOXIRENSHENG_FW03</strain>
        <tissue evidence="3">Leaves</tissue>
    </source>
</reference>
<evidence type="ECO:0000259" key="2">
    <source>
        <dbReference type="Pfam" id="PF20167"/>
    </source>
</evidence>
<evidence type="ECO:0000256" key="1">
    <source>
        <dbReference type="SAM" id="MobiDB-lite"/>
    </source>
</evidence>
<keyword evidence="4" id="KW-1185">Reference proteome</keyword>
<dbReference type="EMBL" id="JAYMYS010000009">
    <property type="protein sequence ID" value="KAK7380477.1"/>
    <property type="molecule type" value="Genomic_DNA"/>
</dbReference>
<dbReference type="Proteomes" id="UP001386955">
    <property type="component" value="Unassembled WGS sequence"/>
</dbReference>
<feature type="compositionally biased region" description="Polar residues" evidence="1">
    <location>
        <begin position="111"/>
        <end position="120"/>
    </location>
</feature>
<name>A0AAN9RQE2_PSOTE</name>
<feature type="region of interest" description="Disordered" evidence="1">
    <location>
        <begin position="95"/>
        <end position="135"/>
    </location>
</feature>
<evidence type="ECO:0000313" key="4">
    <source>
        <dbReference type="Proteomes" id="UP001386955"/>
    </source>
</evidence>
<organism evidence="3 4">
    <name type="scientific">Psophocarpus tetragonolobus</name>
    <name type="common">Winged bean</name>
    <name type="synonym">Dolichos tetragonolobus</name>
    <dbReference type="NCBI Taxonomy" id="3891"/>
    <lineage>
        <taxon>Eukaryota</taxon>
        <taxon>Viridiplantae</taxon>
        <taxon>Streptophyta</taxon>
        <taxon>Embryophyta</taxon>
        <taxon>Tracheophyta</taxon>
        <taxon>Spermatophyta</taxon>
        <taxon>Magnoliopsida</taxon>
        <taxon>eudicotyledons</taxon>
        <taxon>Gunneridae</taxon>
        <taxon>Pentapetalae</taxon>
        <taxon>rosids</taxon>
        <taxon>fabids</taxon>
        <taxon>Fabales</taxon>
        <taxon>Fabaceae</taxon>
        <taxon>Papilionoideae</taxon>
        <taxon>50 kb inversion clade</taxon>
        <taxon>NPAAA clade</taxon>
        <taxon>indigoferoid/millettioid clade</taxon>
        <taxon>Phaseoleae</taxon>
        <taxon>Psophocarpus</taxon>
    </lineage>
</organism>
<comment type="caution">
    <text evidence="3">The sequence shown here is derived from an EMBL/GenBank/DDBJ whole genome shotgun (WGS) entry which is preliminary data.</text>
</comment>